<gene>
    <name evidence="2" type="ORF">FHR90_000996</name>
    <name evidence="3" type="ORF">HUK83_13765</name>
</gene>
<dbReference type="Proteomes" id="UP000565205">
    <property type="component" value="Unassembled WGS sequence"/>
</dbReference>
<dbReference type="Gene3D" id="2.60.120.620">
    <property type="entry name" value="q2cbj1_9rhob like domain"/>
    <property type="match status" value="1"/>
</dbReference>
<evidence type="ECO:0000259" key="1">
    <source>
        <dbReference type="Pfam" id="PF13640"/>
    </source>
</evidence>
<feature type="domain" description="Prolyl 4-hydroxylase alpha subunit Fe(2+) 2OG dioxygenase" evidence="1">
    <location>
        <begin position="104"/>
        <end position="184"/>
    </location>
</feature>
<evidence type="ECO:0000313" key="4">
    <source>
        <dbReference type="Proteomes" id="UP000557688"/>
    </source>
</evidence>
<dbReference type="Pfam" id="PF13640">
    <property type="entry name" value="2OG-FeII_Oxy_3"/>
    <property type="match status" value="1"/>
</dbReference>
<organism evidence="2 4">
    <name type="scientific">Endobacter medicaginis</name>
    <dbReference type="NCBI Taxonomy" id="1181271"/>
    <lineage>
        <taxon>Bacteria</taxon>
        <taxon>Pseudomonadati</taxon>
        <taxon>Pseudomonadota</taxon>
        <taxon>Alphaproteobacteria</taxon>
        <taxon>Acetobacterales</taxon>
        <taxon>Acetobacteraceae</taxon>
        <taxon>Endobacter</taxon>
    </lineage>
</organism>
<comment type="caution">
    <text evidence="2">The sequence shown here is derived from an EMBL/GenBank/DDBJ whole genome shotgun (WGS) entry which is preliminary data.</text>
</comment>
<dbReference type="EMBL" id="JACHXV010000003">
    <property type="protein sequence ID" value="MBB3173178.1"/>
    <property type="molecule type" value="Genomic_DNA"/>
</dbReference>
<reference evidence="2 4" key="2">
    <citation type="submission" date="2020-08" db="EMBL/GenBank/DDBJ databases">
        <title>Genomic Encyclopedia of Type Strains, Phase III (KMG-III): the genomes of soil and plant-associated and newly described type strains.</title>
        <authorList>
            <person name="Whitman W."/>
        </authorList>
    </citation>
    <scope>NUCLEOTIDE SEQUENCE [LARGE SCALE GENOMIC DNA]</scope>
    <source>
        <strain evidence="2 4">CECT 8088</strain>
    </source>
</reference>
<accession>A0A839USE7</accession>
<sequence length="211" mass="23270">MPPVLDYAALEAAPVASEPFRHVVIERFVAPESLPEVTRDLPPMSSGGSFPPGSLRLGPSAKALVEALQGPRLKAIVSEKFGLDLGDAPTMLTLRGRTREQDGKIHTDSVAKLVTILLYLNPLTEAWSRQEGCLRLLRGPDDLEDYAVEVPPVNGTLLIFPNGPDTWHGHRQFVGQRYTIQLNYMADSAKARHEMRRHHLSAFVKKFVSAA</sequence>
<proteinExistence type="predicted"/>
<protein>
    <submittedName>
        <fullName evidence="3">2OG-Fe(II) oxygenase</fullName>
    </submittedName>
</protein>
<dbReference type="AlphaFoldDB" id="A0A839USE7"/>
<dbReference type="InterPro" id="IPR044862">
    <property type="entry name" value="Pro_4_hyd_alph_FE2OG_OXY"/>
</dbReference>
<reference evidence="3 5" key="1">
    <citation type="submission" date="2020-06" db="EMBL/GenBank/DDBJ databases">
        <title>Description of novel acetic acid bacteria.</title>
        <authorList>
            <person name="Sombolestani A."/>
        </authorList>
    </citation>
    <scope>NUCLEOTIDE SEQUENCE [LARGE SCALE GENOMIC DNA]</scope>
    <source>
        <strain evidence="3 5">LMG 26838</strain>
    </source>
</reference>
<keyword evidence="4" id="KW-1185">Reference proteome</keyword>
<dbReference type="Proteomes" id="UP000557688">
    <property type="component" value="Unassembled WGS sequence"/>
</dbReference>
<name>A0A839USE7_9PROT</name>
<evidence type="ECO:0000313" key="5">
    <source>
        <dbReference type="Proteomes" id="UP000565205"/>
    </source>
</evidence>
<dbReference type="EMBL" id="JABXXQ010000362">
    <property type="protein sequence ID" value="NVN31392.1"/>
    <property type="molecule type" value="Genomic_DNA"/>
</dbReference>
<evidence type="ECO:0000313" key="3">
    <source>
        <dbReference type="EMBL" id="NVN31392.1"/>
    </source>
</evidence>
<evidence type="ECO:0000313" key="2">
    <source>
        <dbReference type="EMBL" id="MBB3173178.1"/>
    </source>
</evidence>
<dbReference type="RefSeq" id="WP_176625679.1">
    <property type="nucleotide sequence ID" value="NZ_JABXXQ010000362.1"/>
</dbReference>